<dbReference type="InterPro" id="IPR014748">
    <property type="entry name" value="Enoyl-CoA_hydra_C"/>
</dbReference>
<evidence type="ECO:0000313" key="6">
    <source>
        <dbReference type="Proteomes" id="UP000051491"/>
    </source>
</evidence>
<protein>
    <submittedName>
        <fullName evidence="4">3-hydroxybutyryl-CoA dehydratase</fullName>
    </submittedName>
    <submittedName>
        <fullName evidence="5">Enoyl-CoA hydratase</fullName>
        <ecNumber evidence="5">4.2.1.17</ecNumber>
    </submittedName>
</protein>
<evidence type="ECO:0000313" key="5">
    <source>
        <dbReference type="EMBL" id="SFV39524.1"/>
    </source>
</evidence>
<name>A0A0R2JVW9_9LACO</name>
<reference evidence="5" key="2">
    <citation type="submission" date="2016-11" db="EMBL/GenBank/DDBJ databases">
        <authorList>
            <person name="Jaros S."/>
            <person name="Januszkiewicz K."/>
            <person name="Wedrychowicz H."/>
        </authorList>
    </citation>
    <scope>NUCLEOTIDE SEQUENCE [LARGE SCALE GENOMIC DNA]</scope>
    <source>
        <strain evidence="5">ACA-DC 1533</strain>
    </source>
</reference>
<keyword evidence="2 5" id="KW-0456">Lyase</keyword>
<dbReference type="FunFam" id="1.10.12.10:FF:000001">
    <property type="entry name" value="Probable enoyl-CoA hydratase, mitochondrial"/>
    <property type="match status" value="1"/>
</dbReference>
<comment type="similarity">
    <text evidence="1 3">Belongs to the enoyl-CoA hydratase/isomerase family.</text>
</comment>
<dbReference type="InterPro" id="IPR018376">
    <property type="entry name" value="Enoyl-CoA_hyd/isom_CS"/>
</dbReference>
<evidence type="ECO:0000256" key="3">
    <source>
        <dbReference type="RuleBase" id="RU003707"/>
    </source>
</evidence>
<dbReference type="Gene3D" id="3.90.226.10">
    <property type="entry name" value="2-enoyl-CoA Hydratase, Chain A, domain 1"/>
    <property type="match status" value="1"/>
</dbReference>
<accession>A0A0R2JVW9</accession>
<dbReference type="FunFam" id="3.90.226.10:FF:000009">
    <property type="entry name" value="Carnitinyl-CoA dehydratase"/>
    <property type="match status" value="1"/>
</dbReference>
<dbReference type="AlphaFoldDB" id="A0A0R2JVW9"/>
<dbReference type="STRING" id="89059.LAC1533_0104"/>
<reference evidence="4 6" key="1">
    <citation type="journal article" date="2015" name="Genome Announc.">
        <title>Expanding the biotechnology potential of lactobacilli through comparative genomics of 213 strains and associated genera.</title>
        <authorList>
            <person name="Sun Z."/>
            <person name="Harris H.M."/>
            <person name="McCann A."/>
            <person name="Guo C."/>
            <person name="Argimon S."/>
            <person name="Zhang W."/>
            <person name="Yang X."/>
            <person name="Jeffery I.B."/>
            <person name="Cooney J.C."/>
            <person name="Kagawa T.F."/>
            <person name="Liu W."/>
            <person name="Song Y."/>
            <person name="Salvetti E."/>
            <person name="Wrobel A."/>
            <person name="Rasinkangas P."/>
            <person name="Parkhill J."/>
            <person name="Rea M.C."/>
            <person name="O'Sullivan O."/>
            <person name="Ritari J."/>
            <person name="Douillard F.P."/>
            <person name="Paul Ross R."/>
            <person name="Yang R."/>
            <person name="Briner A.E."/>
            <person name="Felis G.E."/>
            <person name="de Vos W.M."/>
            <person name="Barrangou R."/>
            <person name="Klaenhammer T.R."/>
            <person name="Caufield P.W."/>
            <person name="Cui Y."/>
            <person name="Zhang H."/>
            <person name="O'Toole P.W."/>
        </authorList>
    </citation>
    <scope>NUCLEOTIDE SEQUENCE [LARGE SCALE GENOMIC DNA]</scope>
    <source>
        <strain evidence="4 6">DSM 15353</strain>
    </source>
</reference>
<dbReference type="Proteomes" id="UP000051491">
    <property type="component" value="Unassembled WGS sequence"/>
</dbReference>
<dbReference type="PROSITE" id="PS00166">
    <property type="entry name" value="ENOYL_COA_HYDRATASE"/>
    <property type="match status" value="1"/>
</dbReference>
<dbReference type="Gene3D" id="1.10.12.10">
    <property type="entry name" value="Lyase 2-enoyl-coa Hydratase, Chain A, domain 2"/>
    <property type="match status" value="1"/>
</dbReference>
<dbReference type="Proteomes" id="UP000190935">
    <property type="component" value="Chromosome I"/>
</dbReference>
<dbReference type="GO" id="GO:0004300">
    <property type="term" value="F:enoyl-CoA hydratase activity"/>
    <property type="evidence" value="ECO:0007669"/>
    <property type="project" value="UniProtKB-EC"/>
</dbReference>
<dbReference type="SUPFAM" id="SSF52096">
    <property type="entry name" value="ClpP/crotonase"/>
    <property type="match status" value="1"/>
</dbReference>
<dbReference type="KEGG" id="laca:LAC1533_0104"/>
<evidence type="ECO:0000313" key="7">
    <source>
        <dbReference type="Proteomes" id="UP000190935"/>
    </source>
</evidence>
<dbReference type="PANTHER" id="PTHR11941:SF54">
    <property type="entry name" value="ENOYL-COA HYDRATASE, MITOCHONDRIAL"/>
    <property type="match status" value="1"/>
</dbReference>
<dbReference type="PATRIC" id="fig|89059.3.peg.2209"/>
<evidence type="ECO:0000313" key="4">
    <source>
        <dbReference type="EMBL" id="KRN81155.1"/>
    </source>
</evidence>
<dbReference type="GeneID" id="95348211"/>
<gene>
    <name evidence="4" type="ORF">IV43_GL002090</name>
    <name evidence="5" type="ORF">LAC1533_0104</name>
</gene>
<dbReference type="EMBL" id="JQBK01000081">
    <property type="protein sequence ID" value="KRN81155.1"/>
    <property type="molecule type" value="Genomic_DNA"/>
</dbReference>
<dbReference type="EC" id="4.2.1.17" evidence="5"/>
<dbReference type="GO" id="GO:0006635">
    <property type="term" value="P:fatty acid beta-oxidation"/>
    <property type="evidence" value="ECO:0007669"/>
    <property type="project" value="TreeGrafter"/>
</dbReference>
<evidence type="ECO:0000256" key="1">
    <source>
        <dbReference type="ARBA" id="ARBA00005254"/>
    </source>
</evidence>
<dbReference type="EMBL" id="LT630287">
    <property type="protein sequence ID" value="SFV39524.1"/>
    <property type="molecule type" value="Genomic_DNA"/>
</dbReference>
<dbReference type="RefSeq" id="WP_010495464.1">
    <property type="nucleotide sequence ID" value="NZ_JQBK01000081.1"/>
</dbReference>
<dbReference type="InterPro" id="IPR001753">
    <property type="entry name" value="Enoyl-CoA_hydra/iso"/>
</dbReference>
<evidence type="ECO:0000256" key="2">
    <source>
        <dbReference type="ARBA" id="ARBA00023239"/>
    </source>
</evidence>
<dbReference type="CDD" id="cd06558">
    <property type="entry name" value="crotonase-like"/>
    <property type="match status" value="1"/>
</dbReference>
<sequence length="264" mass="28361">MAKMVNYRTILLKIKNNIATLTINRPQAMNALNTEVLQEIDQALDKISASQDVQVVVVTGAGNKAFVAGADIKEMAAKNAVQGQAFSKLGNEIFTKLSKLKQPVIAAVNGYALGGGLELALSCDIRIASTNVKVGQPEVGLGIIPGFGATQRLSRAIGPAKAKEYILTARNVKVDEALRVGLFNKVVAPEHLLEEAYKMAERIIGNAPLAVQNAKSVINEGAEISLGQAIKLEENTFGLLFATEDQKEGMQAFSKKRKAEFQNR</sequence>
<proteinExistence type="inferred from homology"/>
<reference evidence="7" key="3">
    <citation type="submission" date="2016-11" db="EMBL/GenBank/DDBJ databases">
        <authorList>
            <person name="Papadimitriou K."/>
        </authorList>
    </citation>
    <scope>NUCLEOTIDE SEQUENCE [LARGE SCALE GENOMIC DNA]</scope>
    <source>
        <strain evidence="7">ACA-DC 1533</strain>
    </source>
</reference>
<dbReference type="PANTHER" id="PTHR11941">
    <property type="entry name" value="ENOYL-COA HYDRATASE-RELATED"/>
    <property type="match status" value="1"/>
</dbReference>
<dbReference type="Pfam" id="PF00378">
    <property type="entry name" value="ECH_1"/>
    <property type="match status" value="1"/>
</dbReference>
<organism evidence="4 6">
    <name type="scientific">Ligilactobacillus acidipiscis</name>
    <dbReference type="NCBI Taxonomy" id="89059"/>
    <lineage>
        <taxon>Bacteria</taxon>
        <taxon>Bacillati</taxon>
        <taxon>Bacillota</taxon>
        <taxon>Bacilli</taxon>
        <taxon>Lactobacillales</taxon>
        <taxon>Lactobacillaceae</taxon>
        <taxon>Ligilactobacillus</taxon>
    </lineage>
</organism>
<dbReference type="InterPro" id="IPR029045">
    <property type="entry name" value="ClpP/crotonase-like_dom_sf"/>
</dbReference>